<protein>
    <submittedName>
        <fullName evidence="1">OsmC family protein</fullName>
    </submittedName>
</protein>
<dbReference type="SUPFAM" id="SSF82784">
    <property type="entry name" value="OsmC-like"/>
    <property type="match status" value="1"/>
</dbReference>
<name>A0ABU8ZND9_9BIFI</name>
<reference evidence="1 2" key="1">
    <citation type="submission" date="2024-02" db="EMBL/GenBank/DDBJ databases">
        <title>Bifidobacterium honeyensis sp. nov., isolated from the comb honey.</title>
        <authorList>
            <person name="Liu W."/>
            <person name="Li Y."/>
        </authorList>
    </citation>
    <scope>NUCLEOTIDE SEQUENCE [LARGE SCALE GENOMIC DNA]</scope>
    <source>
        <strain evidence="1 2">IMAU50988</strain>
    </source>
</reference>
<evidence type="ECO:0000313" key="1">
    <source>
        <dbReference type="EMBL" id="MEK0306261.1"/>
    </source>
</evidence>
<dbReference type="InterPro" id="IPR015946">
    <property type="entry name" value="KH_dom-like_a/b"/>
</dbReference>
<dbReference type="RefSeq" id="WP_340468780.1">
    <property type="nucleotide sequence ID" value="NZ_JBANBB010000001.1"/>
</dbReference>
<proteinExistence type="predicted"/>
<comment type="caution">
    <text evidence="1">The sequence shown here is derived from an EMBL/GenBank/DDBJ whole genome shotgun (WGS) entry which is preliminary data.</text>
</comment>
<keyword evidence="2" id="KW-1185">Reference proteome</keyword>
<dbReference type="InterPro" id="IPR003718">
    <property type="entry name" value="OsmC/Ohr_fam"/>
</dbReference>
<sequence>MGKRLWVERSEDGTWNAYSDEGAHLTFGKGEGQFNPGDLMKIALAACAGLSSQFAVESALGKGKGAKIVVDGTYNPDDDAYLSFDEHVDVDATSAGLDEQDAAKLEERVRRHIEKSCTVKHTYEQETPVRMQIKVRH</sequence>
<evidence type="ECO:0000313" key="2">
    <source>
        <dbReference type="Proteomes" id="UP001373159"/>
    </source>
</evidence>
<dbReference type="EMBL" id="JBANBB010000001">
    <property type="protein sequence ID" value="MEK0306261.1"/>
    <property type="molecule type" value="Genomic_DNA"/>
</dbReference>
<accession>A0ABU8ZND9</accession>
<dbReference type="InterPro" id="IPR036102">
    <property type="entry name" value="OsmC/Ohrsf"/>
</dbReference>
<gene>
    <name evidence="1" type="ORF">V8P97_02075</name>
</gene>
<organism evidence="1 2">
    <name type="scientific">Bifidobacterium favimelis</name>
    <dbReference type="NCBI Taxonomy" id="3122979"/>
    <lineage>
        <taxon>Bacteria</taxon>
        <taxon>Bacillati</taxon>
        <taxon>Actinomycetota</taxon>
        <taxon>Actinomycetes</taxon>
        <taxon>Bifidobacteriales</taxon>
        <taxon>Bifidobacteriaceae</taxon>
        <taxon>Bifidobacterium</taxon>
    </lineage>
</organism>
<dbReference type="Proteomes" id="UP001373159">
    <property type="component" value="Unassembled WGS sequence"/>
</dbReference>
<dbReference type="Pfam" id="PF02566">
    <property type="entry name" value="OsmC"/>
    <property type="match status" value="1"/>
</dbReference>
<dbReference type="Gene3D" id="3.30.300.20">
    <property type="match status" value="1"/>
</dbReference>